<feature type="region of interest" description="Disordered" evidence="1">
    <location>
        <begin position="549"/>
        <end position="595"/>
    </location>
</feature>
<evidence type="ECO:0000313" key="4">
    <source>
        <dbReference type="Proteomes" id="UP000323386"/>
    </source>
</evidence>
<evidence type="ECO:0000313" key="3">
    <source>
        <dbReference type="EMBL" id="SPO37184.1"/>
    </source>
</evidence>
<accession>A0A5C3EY54</accession>
<feature type="region of interest" description="Disordered" evidence="1">
    <location>
        <begin position="437"/>
        <end position="515"/>
    </location>
</feature>
<feature type="compositionally biased region" description="Polar residues" evidence="1">
    <location>
        <begin position="479"/>
        <end position="506"/>
    </location>
</feature>
<feature type="compositionally biased region" description="Acidic residues" evidence="1">
    <location>
        <begin position="559"/>
        <end position="569"/>
    </location>
</feature>
<protein>
    <submittedName>
        <fullName evidence="3">Uncharacterized protein</fullName>
    </submittedName>
</protein>
<organism evidence="3 4">
    <name type="scientific">Pseudozyma flocculosa</name>
    <dbReference type="NCBI Taxonomy" id="84751"/>
    <lineage>
        <taxon>Eukaryota</taxon>
        <taxon>Fungi</taxon>
        <taxon>Dikarya</taxon>
        <taxon>Basidiomycota</taxon>
        <taxon>Ustilaginomycotina</taxon>
        <taxon>Ustilaginomycetes</taxon>
        <taxon>Ustilaginales</taxon>
        <taxon>Ustilaginaceae</taxon>
        <taxon>Pseudozyma</taxon>
    </lineage>
</organism>
<keyword evidence="4" id="KW-1185">Reference proteome</keyword>
<sequence>MRSASATALLVCLASALPAQASAPQKPGGSAATNLVWLLESPAAETAAVAGPPSSLWTLNATLTADSIVIHHADGSTTDSVVHPLVSHETTTAQAAQWTLDPFDPTRVAALESWTGGAALPPQGAAGQSPWLISLLPAHPRSLKLRGKNIPDLDPRHVHRWLLSARPASGGAQASEVPLLEVTAMPSSDQRLDHRPVALHYTVQPVGRTIVPAGPGVSSQWSAPGDAGIIAAGPANEAQNSTRLESAGRERTGKPRVFARDAGVASYSQLLATQLDQQTLPWTWPSALGVVGKWSTGVDGQGLSDRVHQGCHRVHQAWKQVSPFRGSARPLLTSLGQSLPRPGLKASALAHKVHDADVKKALGRPVAAASGLTAALFHGLARQWREADGPKQTFMAVFAVLQVVWLACTVKGWLDRLFGRKAEYRNRRTKTLARKAALAAAGGRGAASKPQPRTWSSGKPRLPPRPTAGHPLMPLGPQRGTSGDNRMQQQGARTLSTTNELETTPSGDIILPSWTENGPSSLMVIVEEPELEQKEAEEAERRIYTHSKKRSDYDRMAGEWDDDNSEGDDSTGCLEQGWSSSNLGGGPASSRLSFQSDSGSLRYRERSVAASLPFYDDVVSTSSASTSSSPPMPRADDAIVTELESAWCRADRAELERGWRDSCMEEGAL</sequence>
<dbReference type="OrthoDB" id="2555653at2759"/>
<dbReference type="Proteomes" id="UP000323386">
    <property type="component" value="Unassembled WGS sequence"/>
</dbReference>
<feature type="chain" id="PRO_5022918669" evidence="2">
    <location>
        <begin position="22"/>
        <end position="669"/>
    </location>
</feature>
<name>A0A5C3EY54_9BASI</name>
<keyword evidence="2" id="KW-0732">Signal</keyword>
<evidence type="ECO:0000256" key="2">
    <source>
        <dbReference type="SAM" id="SignalP"/>
    </source>
</evidence>
<evidence type="ECO:0000256" key="1">
    <source>
        <dbReference type="SAM" id="MobiDB-lite"/>
    </source>
</evidence>
<dbReference type="EMBL" id="OOIP01000006">
    <property type="protein sequence ID" value="SPO37184.1"/>
    <property type="molecule type" value="Genomic_DNA"/>
</dbReference>
<proteinExistence type="predicted"/>
<dbReference type="AlphaFoldDB" id="A0A5C3EY54"/>
<feature type="signal peptide" evidence="2">
    <location>
        <begin position="1"/>
        <end position="21"/>
    </location>
</feature>
<reference evidence="3 4" key="1">
    <citation type="submission" date="2018-03" db="EMBL/GenBank/DDBJ databases">
        <authorList>
            <person name="Guldener U."/>
        </authorList>
    </citation>
    <scope>NUCLEOTIDE SEQUENCE [LARGE SCALE GENOMIC DNA]</scope>
    <source>
        <strain evidence="3 4">DAOM196992</strain>
    </source>
</reference>
<gene>
    <name evidence="3" type="ORF">PSFLO_02656</name>
</gene>